<evidence type="ECO:0000256" key="12">
    <source>
        <dbReference type="RuleBase" id="RU003357"/>
    </source>
</evidence>
<dbReference type="Gene3D" id="2.170.130.10">
    <property type="entry name" value="TonB-dependent receptor, plug domain"/>
    <property type="match status" value="1"/>
</dbReference>
<keyword evidence="10 11" id="KW-0998">Cell outer membrane</keyword>
<dbReference type="SUPFAM" id="SSF56935">
    <property type="entry name" value="Porins"/>
    <property type="match status" value="1"/>
</dbReference>
<dbReference type="InterPro" id="IPR037066">
    <property type="entry name" value="Plug_dom_sf"/>
</dbReference>
<dbReference type="InterPro" id="IPR000531">
    <property type="entry name" value="Beta-barrel_TonB"/>
</dbReference>
<dbReference type="RefSeq" id="WP_061518821.1">
    <property type="nucleotide sequence ID" value="NZ_JRUE01000168.1"/>
</dbReference>
<dbReference type="PANTHER" id="PTHR32552:SF81">
    <property type="entry name" value="TONB-DEPENDENT OUTER MEMBRANE RECEPTOR"/>
    <property type="match status" value="1"/>
</dbReference>
<keyword evidence="5 11" id="KW-0812">Transmembrane</keyword>
<keyword evidence="4" id="KW-0410">Iron transport</keyword>
<dbReference type="Proteomes" id="UP000075680">
    <property type="component" value="Unassembled WGS sequence"/>
</dbReference>
<feature type="domain" description="TonB-dependent receptor-like beta-barrel" evidence="14">
    <location>
        <begin position="233"/>
        <end position="649"/>
    </location>
</feature>
<dbReference type="PATRIC" id="fig|52133.18.peg.1878"/>
<dbReference type="InterPro" id="IPR012910">
    <property type="entry name" value="Plug_dom"/>
</dbReference>
<evidence type="ECO:0000313" key="17">
    <source>
        <dbReference type="Proteomes" id="UP000075680"/>
    </source>
</evidence>
<dbReference type="InterPro" id="IPR039426">
    <property type="entry name" value="TonB-dep_rcpt-like"/>
</dbReference>
<feature type="domain" description="TonB-dependent receptor plug" evidence="15">
    <location>
        <begin position="53"/>
        <end position="161"/>
    </location>
</feature>
<evidence type="ECO:0000256" key="2">
    <source>
        <dbReference type="ARBA" id="ARBA00022448"/>
    </source>
</evidence>
<dbReference type="Pfam" id="PF07715">
    <property type="entry name" value="Plug"/>
    <property type="match status" value="1"/>
</dbReference>
<evidence type="ECO:0000256" key="6">
    <source>
        <dbReference type="ARBA" id="ARBA00023004"/>
    </source>
</evidence>
<feature type="signal peptide" evidence="13">
    <location>
        <begin position="1"/>
        <end position="24"/>
    </location>
</feature>
<dbReference type="GO" id="GO:0006826">
    <property type="term" value="P:iron ion transport"/>
    <property type="evidence" value="ECO:0007669"/>
    <property type="project" value="UniProtKB-KW"/>
</dbReference>
<name>A0A150HPF2_9GAMM</name>
<dbReference type="Gene3D" id="2.40.170.20">
    <property type="entry name" value="TonB-dependent receptor, beta-barrel domain"/>
    <property type="match status" value="1"/>
</dbReference>
<evidence type="ECO:0000256" key="9">
    <source>
        <dbReference type="ARBA" id="ARBA00023136"/>
    </source>
</evidence>
<keyword evidence="3 11" id="KW-1134">Transmembrane beta strand</keyword>
<dbReference type="AlphaFoldDB" id="A0A150HPF2"/>
<gene>
    <name evidence="16" type="primary">btuB_3</name>
    <name evidence="16" type="ORF">AVENLUH5627_01803</name>
</gene>
<evidence type="ECO:0000256" key="3">
    <source>
        <dbReference type="ARBA" id="ARBA00022452"/>
    </source>
</evidence>
<evidence type="ECO:0000259" key="14">
    <source>
        <dbReference type="Pfam" id="PF00593"/>
    </source>
</evidence>
<evidence type="ECO:0000256" key="4">
    <source>
        <dbReference type="ARBA" id="ARBA00022496"/>
    </source>
</evidence>
<evidence type="ECO:0000256" key="7">
    <source>
        <dbReference type="ARBA" id="ARBA00023065"/>
    </source>
</evidence>
<evidence type="ECO:0000256" key="13">
    <source>
        <dbReference type="SAM" id="SignalP"/>
    </source>
</evidence>
<reference evidence="16 17" key="1">
    <citation type="journal article" date="2016" name="Sci. Rep.">
        <title>Genomic and phenotypic characterization of the species Acinetobacter venetianus.</title>
        <authorList>
            <person name="Fondi M."/>
            <person name="Maida I."/>
            <person name="Perrin E."/>
            <person name="Orlandini V."/>
            <person name="La Torre L."/>
            <person name="Bosi E."/>
            <person name="Negroni A."/>
            <person name="Zanaroli G."/>
            <person name="Fava F."/>
            <person name="Decorosi F."/>
            <person name="Giovannetti L."/>
            <person name="Viti C."/>
            <person name="Vaneechoutte M."/>
            <person name="Dijkshoorn L."/>
            <person name="Fani R."/>
        </authorList>
    </citation>
    <scope>NUCLEOTIDE SEQUENCE [LARGE SCALE GENOMIC DNA]</scope>
    <source>
        <strain evidence="16 17">LUH5627</strain>
    </source>
</reference>
<dbReference type="Pfam" id="PF00593">
    <property type="entry name" value="TonB_dep_Rec_b-barrel"/>
    <property type="match status" value="1"/>
</dbReference>
<accession>A0A150HPF2</accession>
<keyword evidence="2 11" id="KW-0813">Transport</keyword>
<keyword evidence="8 12" id="KW-0798">TonB box</keyword>
<evidence type="ECO:0000256" key="8">
    <source>
        <dbReference type="ARBA" id="ARBA00023077"/>
    </source>
</evidence>
<evidence type="ECO:0000256" key="1">
    <source>
        <dbReference type="ARBA" id="ARBA00004571"/>
    </source>
</evidence>
<evidence type="ECO:0000256" key="10">
    <source>
        <dbReference type="ARBA" id="ARBA00023237"/>
    </source>
</evidence>
<keyword evidence="6" id="KW-0408">Iron</keyword>
<organism evidence="16 17">
    <name type="scientific">Acinetobacter venetianus</name>
    <dbReference type="NCBI Taxonomy" id="52133"/>
    <lineage>
        <taxon>Bacteria</taxon>
        <taxon>Pseudomonadati</taxon>
        <taxon>Pseudomonadota</taxon>
        <taxon>Gammaproteobacteria</taxon>
        <taxon>Moraxellales</taxon>
        <taxon>Moraxellaceae</taxon>
        <taxon>Acinetobacter</taxon>
    </lineage>
</organism>
<dbReference type="InterPro" id="IPR036942">
    <property type="entry name" value="Beta-barrel_TonB_sf"/>
</dbReference>
<evidence type="ECO:0000256" key="11">
    <source>
        <dbReference type="PROSITE-ProRule" id="PRU01360"/>
    </source>
</evidence>
<dbReference type="PANTHER" id="PTHR32552">
    <property type="entry name" value="FERRICHROME IRON RECEPTOR-RELATED"/>
    <property type="match status" value="1"/>
</dbReference>
<sequence>MKKRILYCLLISSSHFYLSQITHAGGELTSTLPTIKITASSNADSSFGVAFTSSQGTISKEQIETRPLSRPAEVLETIPGVIVTQHSGSGKANQYFLRGFNLDHGTDFATSFDEQPINMVSHAHGQGYTDLNFLIPELIESIQYHKGAVSIDDGDFASAGTAKISSIHSLDNPYAQVTIGNHNLLRFLAAGNLVLNDGELIGAVENINSDGPWVNPENLSKQNVFLKYFMGDHNKNQSIGFQHYQARWDATDQIPERLIQNGELNRFDSLNNSDGGKSSRTALWYNAKNYEKNKYSTLSSYAIYNKLNLFSDFSYFLNDPIRSDQFEQAEERTMLGLKFQKGLLSELSNKELLNSFGASIRYDYINNLGLYQTENRQRFNTIRNDDVRQWSIGLWGQNQTTWQPWLKTILGVRGDFYSFDVNSDNKENSGHKTDHIFSPKMSIILGPWDNIEYYINYAYGFHSNDARGTTTRLNIDPRDSNYLSPTLPVSPLVRTINSELGLRAKIIPELTSTIALWQLDSDSELVFIGDAGTTEASRPSKRQGIEISQFYQPTDAWIIDLDVAWSKARFKNKSAEGDHIPGAIEKTIAAGFTYKLNDQLNFGGRLRYFGSRPLIEDNSVRSNSSTLVNLQGSYQFNKNFLAQLELFNVFDQKTNDIEYYYASCTRQDLSDSACSPNTSDREGIYDKHIHPTEGRNLRMTFRYLF</sequence>
<evidence type="ECO:0000256" key="5">
    <source>
        <dbReference type="ARBA" id="ARBA00022692"/>
    </source>
</evidence>
<evidence type="ECO:0000313" key="16">
    <source>
        <dbReference type="EMBL" id="KXZ68158.1"/>
    </source>
</evidence>
<protein>
    <submittedName>
        <fullName evidence="16">Vitamin B12 transporter BtuB</fullName>
    </submittedName>
</protein>
<comment type="subcellular location">
    <subcellularLocation>
        <location evidence="1 11">Cell outer membrane</location>
        <topology evidence="1 11">Multi-pass membrane protein</topology>
    </subcellularLocation>
</comment>
<keyword evidence="9 11" id="KW-0472">Membrane</keyword>
<proteinExistence type="inferred from homology"/>
<keyword evidence="7" id="KW-0406">Ion transport</keyword>
<comment type="similarity">
    <text evidence="11 12">Belongs to the TonB-dependent receptor family.</text>
</comment>
<dbReference type="EMBL" id="JRUE01000168">
    <property type="protein sequence ID" value="KXZ68158.1"/>
    <property type="molecule type" value="Genomic_DNA"/>
</dbReference>
<comment type="caution">
    <text evidence="16">The sequence shown here is derived from an EMBL/GenBank/DDBJ whole genome shotgun (WGS) entry which is preliminary data.</text>
</comment>
<evidence type="ECO:0000259" key="15">
    <source>
        <dbReference type="Pfam" id="PF07715"/>
    </source>
</evidence>
<dbReference type="GO" id="GO:0009279">
    <property type="term" value="C:cell outer membrane"/>
    <property type="evidence" value="ECO:0007669"/>
    <property type="project" value="UniProtKB-SubCell"/>
</dbReference>
<dbReference type="PROSITE" id="PS52016">
    <property type="entry name" value="TONB_DEPENDENT_REC_3"/>
    <property type="match status" value="1"/>
</dbReference>
<feature type="chain" id="PRO_5007562869" evidence="13">
    <location>
        <begin position="25"/>
        <end position="705"/>
    </location>
</feature>
<keyword evidence="13" id="KW-0732">Signal</keyword>